<keyword evidence="1" id="KW-1133">Transmembrane helix</keyword>
<sequence>MENACMPGWLFAMNEIITFVAGIALGAVVFWG</sequence>
<gene>
    <name evidence="2" type="ORF">LCGC14_2069660</name>
</gene>
<accession>A0A0F9F654</accession>
<proteinExistence type="predicted"/>
<evidence type="ECO:0000256" key="1">
    <source>
        <dbReference type="SAM" id="Phobius"/>
    </source>
</evidence>
<name>A0A0F9F654_9ZZZZ</name>
<protein>
    <submittedName>
        <fullName evidence="2">Uncharacterized protein</fullName>
    </submittedName>
</protein>
<reference evidence="2" key="1">
    <citation type="journal article" date="2015" name="Nature">
        <title>Complex archaea that bridge the gap between prokaryotes and eukaryotes.</title>
        <authorList>
            <person name="Spang A."/>
            <person name="Saw J.H."/>
            <person name="Jorgensen S.L."/>
            <person name="Zaremba-Niedzwiedzka K."/>
            <person name="Martijn J."/>
            <person name="Lind A.E."/>
            <person name="van Eijk R."/>
            <person name="Schleper C."/>
            <person name="Guy L."/>
            <person name="Ettema T.J."/>
        </authorList>
    </citation>
    <scope>NUCLEOTIDE SEQUENCE</scope>
</reference>
<comment type="caution">
    <text evidence="2">The sequence shown here is derived from an EMBL/GenBank/DDBJ whole genome shotgun (WGS) entry which is preliminary data.</text>
</comment>
<keyword evidence="1" id="KW-0472">Membrane</keyword>
<dbReference type="EMBL" id="LAZR01024802">
    <property type="protein sequence ID" value="KKL73956.1"/>
    <property type="molecule type" value="Genomic_DNA"/>
</dbReference>
<feature type="non-terminal residue" evidence="2">
    <location>
        <position position="32"/>
    </location>
</feature>
<keyword evidence="1" id="KW-0812">Transmembrane</keyword>
<feature type="transmembrane region" description="Helical" evidence="1">
    <location>
        <begin position="6"/>
        <end position="31"/>
    </location>
</feature>
<dbReference type="AlphaFoldDB" id="A0A0F9F654"/>
<organism evidence="2">
    <name type="scientific">marine sediment metagenome</name>
    <dbReference type="NCBI Taxonomy" id="412755"/>
    <lineage>
        <taxon>unclassified sequences</taxon>
        <taxon>metagenomes</taxon>
        <taxon>ecological metagenomes</taxon>
    </lineage>
</organism>
<evidence type="ECO:0000313" key="2">
    <source>
        <dbReference type="EMBL" id="KKL73956.1"/>
    </source>
</evidence>